<dbReference type="InterPro" id="IPR011009">
    <property type="entry name" value="Kinase-like_dom_sf"/>
</dbReference>
<comment type="catalytic activity">
    <reaction evidence="13">
        <text>L-seryl-[protein] + ATP = O-phospho-L-seryl-[protein] + ADP + H(+)</text>
        <dbReference type="Rhea" id="RHEA:17989"/>
        <dbReference type="Rhea" id="RHEA-COMP:9863"/>
        <dbReference type="Rhea" id="RHEA-COMP:11604"/>
        <dbReference type="ChEBI" id="CHEBI:15378"/>
        <dbReference type="ChEBI" id="CHEBI:29999"/>
        <dbReference type="ChEBI" id="CHEBI:30616"/>
        <dbReference type="ChEBI" id="CHEBI:83421"/>
        <dbReference type="ChEBI" id="CHEBI:456216"/>
        <dbReference type="EC" id="2.7.11.1"/>
    </reaction>
</comment>
<dbReference type="PROSITE" id="PS50011">
    <property type="entry name" value="PROTEIN_KINASE_DOM"/>
    <property type="match status" value="1"/>
</dbReference>
<comment type="subcellular location">
    <subcellularLocation>
        <location evidence="1">Membrane</location>
        <topology evidence="1">Single-pass membrane protein</topology>
    </subcellularLocation>
</comment>
<dbReference type="PANTHER" id="PTHR47984">
    <property type="entry name" value="OS01G0323000 PROTEIN"/>
    <property type="match status" value="1"/>
</dbReference>
<evidence type="ECO:0000256" key="1">
    <source>
        <dbReference type="ARBA" id="ARBA00004167"/>
    </source>
</evidence>
<evidence type="ECO:0000256" key="3">
    <source>
        <dbReference type="ARBA" id="ARBA00022527"/>
    </source>
</evidence>
<keyword evidence="5" id="KW-0808">Transferase</keyword>
<feature type="compositionally biased region" description="Polar residues" evidence="15">
    <location>
        <begin position="377"/>
        <end position="388"/>
    </location>
</feature>
<dbReference type="Proteomes" id="UP000682877">
    <property type="component" value="Chromosome 1"/>
</dbReference>
<dbReference type="Pfam" id="PF07714">
    <property type="entry name" value="PK_Tyr_Ser-Thr"/>
    <property type="match status" value="1"/>
</dbReference>
<evidence type="ECO:0000256" key="11">
    <source>
        <dbReference type="ARBA" id="ARBA00023136"/>
    </source>
</evidence>
<protein>
    <recommendedName>
        <fullName evidence="2">non-specific serine/threonine protein kinase</fullName>
        <ecNumber evidence="2">2.7.11.1</ecNumber>
    </recommendedName>
</protein>
<evidence type="ECO:0000256" key="7">
    <source>
        <dbReference type="ARBA" id="ARBA00022741"/>
    </source>
</evidence>
<evidence type="ECO:0000256" key="14">
    <source>
        <dbReference type="PROSITE-ProRule" id="PRU10141"/>
    </source>
</evidence>
<feature type="binding site" evidence="14">
    <location>
        <position position="185"/>
    </location>
    <ligand>
        <name>ATP</name>
        <dbReference type="ChEBI" id="CHEBI:30616"/>
    </ligand>
</feature>
<evidence type="ECO:0000256" key="8">
    <source>
        <dbReference type="ARBA" id="ARBA00022777"/>
    </source>
</evidence>
<evidence type="ECO:0000256" key="6">
    <source>
        <dbReference type="ARBA" id="ARBA00022692"/>
    </source>
</evidence>
<keyword evidence="4" id="KW-0597">Phosphoprotein</keyword>
<evidence type="ECO:0000256" key="4">
    <source>
        <dbReference type="ARBA" id="ARBA00022553"/>
    </source>
</evidence>
<dbReference type="GO" id="GO:0004674">
    <property type="term" value="F:protein serine/threonine kinase activity"/>
    <property type="evidence" value="ECO:0007669"/>
    <property type="project" value="UniProtKB-KW"/>
</dbReference>
<evidence type="ECO:0000313" key="19">
    <source>
        <dbReference type="Proteomes" id="UP000682877"/>
    </source>
</evidence>
<keyword evidence="3" id="KW-0723">Serine/threonine-protein kinase</keyword>
<sequence length="388" mass="43869">MSGLKTWQAIVIAIALFIIVILSVLSFCLIWKKKSRKSKTLSLPIIQTPVVSKEIKEVRIEHVSTSSNFDPQDENNNESDKFLLNLDMEKKTENGLSSSRSGSGKEGYLCVANRSSSSLYEMATPSPSPLSGLPESHLGWGHWFTLRDLEIATNRFSKENVIGEGGYGIVYRGELVNGSHVAVKKILNHLGQAEKEFRVEVDAIGHVRHKNLVRLLGYCIEGTNRILVYEYMNNGNLEEWLHGAMKHHGYLTWEARMKVLTGTSKAFGVLVLEAITGRDPVDYARPANEVNLVEWLKMMVGSKRLEEVIDPNIAVRPATRALKRVLLTALRCIDPDSEKRPKMSQVVRMLESEEYPIPREERRVRRTQEENSDTDRSTPVSRSQSKRL</sequence>
<keyword evidence="8" id="KW-0418">Kinase</keyword>
<dbReference type="InterPro" id="IPR001245">
    <property type="entry name" value="Ser-Thr/Tyr_kinase_cat_dom"/>
</dbReference>
<dbReference type="InterPro" id="IPR052232">
    <property type="entry name" value="RLK_Ser/Thr-Kinase"/>
</dbReference>
<feature type="compositionally biased region" description="Basic and acidic residues" evidence="15">
    <location>
        <begin position="356"/>
        <end position="376"/>
    </location>
</feature>
<accession>A0A8S1ZGE3</accession>
<keyword evidence="7 14" id="KW-0547">Nucleotide-binding</keyword>
<organism evidence="18 19">
    <name type="scientific">Arabidopsis arenosa</name>
    <name type="common">Sand rock-cress</name>
    <name type="synonym">Cardaminopsis arenosa</name>
    <dbReference type="NCBI Taxonomy" id="38785"/>
    <lineage>
        <taxon>Eukaryota</taxon>
        <taxon>Viridiplantae</taxon>
        <taxon>Streptophyta</taxon>
        <taxon>Embryophyta</taxon>
        <taxon>Tracheophyta</taxon>
        <taxon>Spermatophyta</taxon>
        <taxon>Magnoliopsida</taxon>
        <taxon>eudicotyledons</taxon>
        <taxon>Gunneridae</taxon>
        <taxon>Pentapetalae</taxon>
        <taxon>rosids</taxon>
        <taxon>malvids</taxon>
        <taxon>Brassicales</taxon>
        <taxon>Brassicaceae</taxon>
        <taxon>Camelineae</taxon>
        <taxon>Arabidopsis</taxon>
    </lineage>
</organism>
<dbReference type="EMBL" id="LR999451">
    <property type="protein sequence ID" value="CAE5956977.1"/>
    <property type="molecule type" value="Genomic_DNA"/>
</dbReference>
<evidence type="ECO:0000313" key="18">
    <source>
        <dbReference type="EMBL" id="CAE5956977.1"/>
    </source>
</evidence>
<keyword evidence="19" id="KW-1185">Reference proteome</keyword>
<gene>
    <name evidence="18" type="ORF">AARE701A_LOCUS726</name>
</gene>
<dbReference type="Gene3D" id="3.30.200.20">
    <property type="entry name" value="Phosphorylase Kinase, domain 1"/>
    <property type="match status" value="1"/>
</dbReference>
<evidence type="ECO:0000256" key="12">
    <source>
        <dbReference type="ARBA" id="ARBA00047899"/>
    </source>
</evidence>
<name>A0A8S1ZGE3_ARAAE</name>
<evidence type="ECO:0000256" key="9">
    <source>
        <dbReference type="ARBA" id="ARBA00022840"/>
    </source>
</evidence>
<dbReference type="Gene3D" id="1.10.510.10">
    <property type="entry name" value="Transferase(Phosphotransferase) domain 1"/>
    <property type="match status" value="1"/>
</dbReference>
<dbReference type="PROSITE" id="PS00107">
    <property type="entry name" value="PROTEIN_KINASE_ATP"/>
    <property type="match status" value="1"/>
</dbReference>
<dbReference type="GO" id="GO:0016020">
    <property type="term" value="C:membrane"/>
    <property type="evidence" value="ECO:0007669"/>
    <property type="project" value="UniProtKB-SubCell"/>
</dbReference>
<feature type="region of interest" description="Disordered" evidence="15">
    <location>
        <begin position="341"/>
        <end position="388"/>
    </location>
</feature>
<proteinExistence type="predicted"/>
<dbReference type="GO" id="GO:0005524">
    <property type="term" value="F:ATP binding"/>
    <property type="evidence" value="ECO:0007669"/>
    <property type="project" value="UniProtKB-UniRule"/>
</dbReference>
<evidence type="ECO:0000256" key="16">
    <source>
        <dbReference type="SAM" id="Phobius"/>
    </source>
</evidence>
<evidence type="ECO:0000256" key="2">
    <source>
        <dbReference type="ARBA" id="ARBA00012513"/>
    </source>
</evidence>
<dbReference type="PANTHER" id="PTHR47984:SF9">
    <property type="entry name" value="PROTEIN KINASE SUPERFAMILY PROTEIN"/>
    <property type="match status" value="1"/>
</dbReference>
<feature type="transmembrane region" description="Helical" evidence="16">
    <location>
        <begin position="6"/>
        <end position="31"/>
    </location>
</feature>
<dbReference type="InterPro" id="IPR017441">
    <property type="entry name" value="Protein_kinase_ATP_BS"/>
</dbReference>
<evidence type="ECO:0000259" key="17">
    <source>
        <dbReference type="PROSITE" id="PS50011"/>
    </source>
</evidence>
<dbReference type="InterPro" id="IPR000719">
    <property type="entry name" value="Prot_kinase_dom"/>
</dbReference>
<evidence type="ECO:0000256" key="5">
    <source>
        <dbReference type="ARBA" id="ARBA00022679"/>
    </source>
</evidence>
<dbReference type="EC" id="2.7.11.1" evidence="2"/>
<evidence type="ECO:0000256" key="10">
    <source>
        <dbReference type="ARBA" id="ARBA00022989"/>
    </source>
</evidence>
<evidence type="ECO:0000256" key="15">
    <source>
        <dbReference type="SAM" id="MobiDB-lite"/>
    </source>
</evidence>
<evidence type="ECO:0000256" key="13">
    <source>
        <dbReference type="ARBA" id="ARBA00048679"/>
    </source>
</evidence>
<keyword evidence="9 14" id="KW-0067">ATP-binding</keyword>
<keyword evidence="6 16" id="KW-0812">Transmembrane</keyword>
<dbReference type="AlphaFoldDB" id="A0A8S1ZGE3"/>
<dbReference type="SUPFAM" id="SSF56112">
    <property type="entry name" value="Protein kinase-like (PK-like)"/>
    <property type="match status" value="1"/>
</dbReference>
<keyword evidence="11 16" id="KW-0472">Membrane</keyword>
<comment type="catalytic activity">
    <reaction evidence="12">
        <text>L-threonyl-[protein] + ATP = O-phospho-L-threonyl-[protein] + ADP + H(+)</text>
        <dbReference type="Rhea" id="RHEA:46608"/>
        <dbReference type="Rhea" id="RHEA-COMP:11060"/>
        <dbReference type="Rhea" id="RHEA-COMP:11605"/>
        <dbReference type="ChEBI" id="CHEBI:15378"/>
        <dbReference type="ChEBI" id="CHEBI:30013"/>
        <dbReference type="ChEBI" id="CHEBI:30616"/>
        <dbReference type="ChEBI" id="CHEBI:61977"/>
        <dbReference type="ChEBI" id="CHEBI:456216"/>
        <dbReference type="EC" id="2.7.11.1"/>
    </reaction>
</comment>
<reference evidence="18" key="1">
    <citation type="submission" date="2021-01" db="EMBL/GenBank/DDBJ databases">
        <authorList>
            <person name="Bezrukov I."/>
        </authorList>
    </citation>
    <scope>NUCLEOTIDE SEQUENCE</scope>
</reference>
<dbReference type="FunFam" id="3.30.200.20:FF:000083">
    <property type="entry name" value="Putative receptor-like protein kinase"/>
    <property type="match status" value="1"/>
</dbReference>
<feature type="domain" description="Protein kinase" evidence="17">
    <location>
        <begin position="156"/>
        <end position="388"/>
    </location>
</feature>
<keyword evidence="10 16" id="KW-1133">Transmembrane helix</keyword>